<protein>
    <submittedName>
        <fullName evidence="1">DUF1893 domain-containing protein</fullName>
    </submittedName>
</protein>
<dbReference type="GO" id="GO:0003824">
    <property type="term" value="F:catalytic activity"/>
    <property type="evidence" value="ECO:0007669"/>
    <property type="project" value="InterPro"/>
</dbReference>
<evidence type="ECO:0000313" key="1">
    <source>
        <dbReference type="EMBL" id="QCD41523.1"/>
    </source>
</evidence>
<dbReference type="InterPro" id="IPR016193">
    <property type="entry name" value="Cytidine_deaminase-like"/>
</dbReference>
<dbReference type="EMBL" id="CP039396">
    <property type="protein sequence ID" value="QCD41523.1"/>
    <property type="molecule type" value="Genomic_DNA"/>
</dbReference>
<dbReference type="KEGG" id="ddb:E7747_03945"/>
<dbReference type="InterPro" id="IPR037081">
    <property type="entry name" value="Hyp_TM1506"/>
</dbReference>
<dbReference type="InterPro" id="IPR015067">
    <property type="entry name" value="DUF1893_TM1506-like"/>
</dbReference>
<gene>
    <name evidence="1" type="ORF">E7747_03945</name>
</gene>
<dbReference type="AlphaFoldDB" id="A0A4P7W0Y9"/>
<keyword evidence="2" id="KW-1185">Reference proteome</keyword>
<evidence type="ECO:0000313" key="2">
    <source>
        <dbReference type="Proteomes" id="UP000297149"/>
    </source>
</evidence>
<dbReference type="RefSeq" id="WP_123615626.1">
    <property type="nucleotide sequence ID" value="NZ_CAXHQF010000048.1"/>
</dbReference>
<proteinExistence type="predicted"/>
<accession>A0A4P7W0Y9</accession>
<name>A0A4P7W0Y9_9BACT</name>
<dbReference type="Gene3D" id="3.40.140.30">
    <property type="entry name" value="Hypothetical protein TM1506"/>
    <property type="match status" value="1"/>
</dbReference>
<sequence length="146" mass="15703">MIPAAEFRQTAIDRLHAVPCSCVIVRGDSVTVCHGRGVSDLYRIYTTQPWLLSGAFVADRVIGKGAAALMIAGDVAGVYTDLISVQALELFRSVGIEPEFARSVPNIINRTGDGICPVETLCRDCVTASACIPLIADFIEKINQKH</sequence>
<organism evidence="1 2">
    <name type="scientific">Duncaniella dubosii</name>
    <dbReference type="NCBI Taxonomy" id="2518971"/>
    <lineage>
        <taxon>Bacteria</taxon>
        <taxon>Pseudomonadati</taxon>
        <taxon>Bacteroidota</taxon>
        <taxon>Bacteroidia</taxon>
        <taxon>Bacteroidales</taxon>
        <taxon>Muribaculaceae</taxon>
        <taxon>Duncaniella</taxon>
    </lineage>
</organism>
<reference evidence="2" key="1">
    <citation type="submission" date="2019-02" db="EMBL/GenBank/DDBJ databases">
        <title>Isolation and identification of novel species under the genus Muribaculum.</title>
        <authorList>
            <person name="Miyake S."/>
            <person name="Ding Y."/>
            <person name="Low A."/>
            <person name="Soh M."/>
            <person name="Seedorf H."/>
        </authorList>
    </citation>
    <scope>NUCLEOTIDE SEQUENCE [LARGE SCALE GENOMIC DNA]</scope>
    <source>
        <strain evidence="2">H5</strain>
    </source>
</reference>
<dbReference type="Pfam" id="PF08973">
    <property type="entry name" value="TM1506"/>
    <property type="match status" value="1"/>
</dbReference>
<dbReference type="Proteomes" id="UP000297149">
    <property type="component" value="Chromosome"/>
</dbReference>
<dbReference type="SUPFAM" id="SSF53927">
    <property type="entry name" value="Cytidine deaminase-like"/>
    <property type="match status" value="1"/>
</dbReference>